<organism evidence="1 2">
    <name type="scientific">Trifolium medium</name>
    <dbReference type="NCBI Taxonomy" id="97028"/>
    <lineage>
        <taxon>Eukaryota</taxon>
        <taxon>Viridiplantae</taxon>
        <taxon>Streptophyta</taxon>
        <taxon>Embryophyta</taxon>
        <taxon>Tracheophyta</taxon>
        <taxon>Spermatophyta</taxon>
        <taxon>Magnoliopsida</taxon>
        <taxon>eudicotyledons</taxon>
        <taxon>Gunneridae</taxon>
        <taxon>Pentapetalae</taxon>
        <taxon>rosids</taxon>
        <taxon>fabids</taxon>
        <taxon>Fabales</taxon>
        <taxon>Fabaceae</taxon>
        <taxon>Papilionoideae</taxon>
        <taxon>50 kb inversion clade</taxon>
        <taxon>NPAAA clade</taxon>
        <taxon>Hologalegina</taxon>
        <taxon>IRL clade</taxon>
        <taxon>Trifolieae</taxon>
        <taxon>Trifolium</taxon>
    </lineage>
</organism>
<name>A0A392THL0_9FABA</name>
<accession>A0A392THL0</accession>
<protein>
    <submittedName>
        <fullName evidence="1">Uncharacterized protein</fullName>
    </submittedName>
</protein>
<evidence type="ECO:0000313" key="1">
    <source>
        <dbReference type="EMBL" id="MCI59415.1"/>
    </source>
</evidence>
<dbReference type="EMBL" id="LXQA010563143">
    <property type="protein sequence ID" value="MCI59415.1"/>
    <property type="molecule type" value="Genomic_DNA"/>
</dbReference>
<sequence>PAQLLEYLQGHLMYLAEAHGLDIFLCCGYHLMNLRLKFLW</sequence>
<proteinExistence type="predicted"/>
<reference evidence="1 2" key="1">
    <citation type="journal article" date="2018" name="Front. Plant Sci.">
        <title>Red Clover (Trifolium pratense) and Zigzag Clover (T. medium) - A Picture of Genomic Similarities and Differences.</title>
        <authorList>
            <person name="Dluhosova J."/>
            <person name="Istvanek J."/>
            <person name="Nedelnik J."/>
            <person name="Repkova J."/>
        </authorList>
    </citation>
    <scope>NUCLEOTIDE SEQUENCE [LARGE SCALE GENOMIC DNA]</scope>
    <source>
        <strain evidence="2">cv. 10/8</strain>
        <tissue evidence="1">Leaf</tissue>
    </source>
</reference>
<evidence type="ECO:0000313" key="2">
    <source>
        <dbReference type="Proteomes" id="UP000265520"/>
    </source>
</evidence>
<dbReference type="AlphaFoldDB" id="A0A392THL0"/>
<dbReference type="Proteomes" id="UP000265520">
    <property type="component" value="Unassembled WGS sequence"/>
</dbReference>
<feature type="non-terminal residue" evidence="1">
    <location>
        <position position="1"/>
    </location>
</feature>
<keyword evidence="2" id="KW-1185">Reference proteome</keyword>
<comment type="caution">
    <text evidence="1">The sequence shown here is derived from an EMBL/GenBank/DDBJ whole genome shotgun (WGS) entry which is preliminary data.</text>
</comment>